<protein>
    <submittedName>
        <fullName evidence="1">Uncharacterized protein</fullName>
    </submittedName>
</protein>
<reference evidence="1" key="1">
    <citation type="journal article" date="2021" name="Proc. Natl. Acad. Sci. U.S.A.">
        <title>A Catalog of Tens of Thousands of Viruses from Human Metagenomes Reveals Hidden Associations with Chronic Diseases.</title>
        <authorList>
            <person name="Tisza M.J."/>
            <person name="Buck C.B."/>
        </authorList>
    </citation>
    <scope>NUCLEOTIDE SEQUENCE</scope>
    <source>
        <strain evidence="1">CtPSW2</strain>
    </source>
</reference>
<accession>A0A8S5MNQ4</accession>
<sequence length="64" mass="6933">MSIFNPKQSTNTPNAARSAASMVAAALFFDSAKPKSRMLKAVYWRSQRVPDSPTMTVAALSTRA</sequence>
<organism evidence="1">
    <name type="scientific">Myoviridae sp. ctPSW2</name>
    <dbReference type="NCBI Taxonomy" id="2826648"/>
    <lineage>
        <taxon>Viruses</taxon>
        <taxon>Duplodnaviria</taxon>
        <taxon>Heunggongvirae</taxon>
        <taxon>Uroviricota</taxon>
        <taxon>Caudoviricetes</taxon>
    </lineage>
</organism>
<evidence type="ECO:0000313" key="1">
    <source>
        <dbReference type="EMBL" id="DAD83695.1"/>
    </source>
</evidence>
<name>A0A8S5MNQ4_9CAUD</name>
<proteinExistence type="predicted"/>
<dbReference type="EMBL" id="BK014940">
    <property type="protein sequence ID" value="DAD83695.1"/>
    <property type="molecule type" value="Genomic_DNA"/>
</dbReference>